<dbReference type="RefSeq" id="WP_215339797.1">
    <property type="nucleotide sequence ID" value="NZ_JAGSGD010000001.1"/>
</dbReference>
<evidence type="ECO:0000256" key="5">
    <source>
        <dbReference type="ARBA" id="ARBA00022525"/>
    </source>
</evidence>
<evidence type="ECO:0000256" key="2">
    <source>
        <dbReference type="ARBA" id="ARBA00003145"/>
    </source>
</evidence>
<dbReference type="GO" id="GO:0004630">
    <property type="term" value="F:phospholipase D activity"/>
    <property type="evidence" value="ECO:0007669"/>
    <property type="project" value="UniProtKB-EC"/>
</dbReference>
<dbReference type="PROSITE" id="PS50035">
    <property type="entry name" value="PLD"/>
    <property type="match status" value="2"/>
</dbReference>
<evidence type="ECO:0000259" key="10">
    <source>
        <dbReference type="PROSITE" id="PS50035"/>
    </source>
</evidence>
<evidence type="ECO:0000313" key="11">
    <source>
        <dbReference type="EMBL" id="MBR7619444.1"/>
    </source>
</evidence>
<evidence type="ECO:0000256" key="4">
    <source>
        <dbReference type="ARBA" id="ARBA00018392"/>
    </source>
</evidence>
<evidence type="ECO:0000256" key="7">
    <source>
        <dbReference type="ARBA" id="ARBA00022801"/>
    </source>
</evidence>
<evidence type="ECO:0000256" key="8">
    <source>
        <dbReference type="ARBA" id="ARBA00023098"/>
    </source>
</evidence>
<reference evidence="11" key="1">
    <citation type="submission" date="2021-04" db="EMBL/GenBank/DDBJ databases">
        <title>Draft genome assembly of strain Phenylobacterium sp. 20VBR1 using MiniION and Illumina platforms.</title>
        <authorList>
            <person name="Thomas F.A."/>
            <person name="Krishnan K.P."/>
            <person name="Sinha R.K."/>
        </authorList>
    </citation>
    <scope>NUCLEOTIDE SEQUENCE</scope>
    <source>
        <strain evidence="11">20VBR1</strain>
    </source>
</reference>
<dbReference type="CDD" id="cd09143">
    <property type="entry name" value="PLDc_vPLD1_2_like_bac_2"/>
    <property type="match status" value="1"/>
</dbReference>
<evidence type="ECO:0000256" key="3">
    <source>
        <dbReference type="ARBA" id="ARBA00004613"/>
    </source>
</evidence>
<sequence length="488" mass="53971">MFVDVEDYFSAVMSAISKATRSVHVLGWAFHPMTAFEPQIDCADADNSRIAEFLKATALKRPELDIRILCWKAALPIAVTQDFYPQRAAKEFRGTTIGYHLDGRLPVGASHHQKVVVVDDAVAFCGGCDFGPDRWDTCDHEDDNLRRAAKPGAPPCFAPRHEVMSAVDGRAAGALGELFRDRWFRATDERLPRPDVPPETDPWPEGVIPQFRDVRVGISRAASAWRKAPQVREIEALYLASIAAAKSCIYLENQYFTSSVIAEALAQRLAEPDGPEVVLVSTEHAPSYFDQMTMDRTRSFFIKRLTAADEHGRFRIYSPVTTLGRTIIVHAKLAIIDDVLLRIGSANINNRSLGLDTECDLSIEPMGSNRTQSRAAIRAMRTRLISHWLGCGDAVFDETVRIAGGIGPAIERLRAEGHCRLRPIPAVPLKPLATLVATFHIGDPVGPKDSWRPWRRRVAVKAELKTVIAALKKAQLARTKASLGQKAV</sequence>
<dbReference type="Pfam" id="PF13091">
    <property type="entry name" value="PLDc_2"/>
    <property type="match status" value="1"/>
</dbReference>
<dbReference type="InterPro" id="IPR025202">
    <property type="entry name" value="PLD-like_dom"/>
</dbReference>
<keyword evidence="6" id="KW-0677">Repeat</keyword>
<dbReference type="SMART" id="SM00155">
    <property type="entry name" value="PLDc"/>
    <property type="match status" value="2"/>
</dbReference>
<name>A0A941HV69_9CAUL</name>
<keyword evidence="5" id="KW-0964">Secreted</keyword>
<dbReference type="Gene3D" id="3.30.870.10">
    <property type="entry name" value="Endonuclease Chain A"/>
    <property type="match status" value="2"/>
</dbReference>
<gene>
    <name evidence="11" type="ORF">JKL49_08600</name>
</gene>
<evidence type="ECO:0000256" key="1">
    <source>
        <dbReference type="ARBA" id="ARBA00000798"/>
    </source>
</evidence>
<keyword evidence="8" id="KW-0443">Lipid metabolism</keyword>
<comment type="subcellular location">
    <subcellularLocation>
        <location evidence="3">Secreted</location>
    </subcellularLocation>
</comment>
<feature type="domain" description="PLD phosphodiesterase" evidence="10">
    <location>
        <begin position="325"/>
        <end position="352"/>
    </location>
</feature>
<protein>
    <recommendedName>
        <fullName evidence="4">Phospholipase D</fullName>
    </recommendedName>
    <alternativeName>
        <fullName evidence="9">Choline phosphatase</fullName>
    </alternativeName>
</protein>
<comment type="caution">
    <text evidence="11">The sequence shown here is derived from an EMBL/GenBank/DDBJ whole genome shotgun (WGS) entry which is preliminary data.</text>
</comment>
<keyword evidence="12" id="KW-1185">Reference proteome</keyword>
<dbReference type="GO" id="GO:0005576">
    <property type="term" value="C:extracellular region"/>
    <property type="evidence" value="ECO:0007669"/>
    <property type="project" value="UniProtKB-SubCell"/>
</dbReference>
<proteinExistence type="predicted"/>
<dbReference type="PANTHER" id="PTHR18896">
    <property type="entry name" value="PHOSPHOLIPASE D"/>
    <property type="match status" value="1"/>
</dbReference>
<evidence type="ECO:0000313" key="12">
    <source>
        <dbReference type="Proteomes" id="UP000622580"/>
    </source>
</evidence>
<feature type="domain" description="PLD phosphodiesterase" evidence="10">
    <location>
        <begin position="107"/>
        <end position="134"/>
    </location>
</feature>
<dbReference type="GO" id="GO:0009395">
    <property type="term" value="P:phospholipid catabolic process"/>
    <property type="evidence" value="ECO:0007669"/>
    <property type="project" value="TreeGrafter"/>
</dbReference>
<comment type="catalytic activity">
    <reaction evidence="1">
        <text>a 1,2-diacyl-sn-glycero-3-phosphocholine + H2O = a 1,2-diacyl-sn-glycero-3-phosphate + choline + H(+)</text>
        <dbReference type="Rhea" id="RHEA:14445"/>
        <dbReference type="ChEBI" id="CHEBI:15354"/>
        <dbReference type="ChEBI" id="CHEBI:15377"/>
        <dbReference type="ChEBI" id="CHEBI:15378"/>
        <dbReference type="ChEBI" id="CHEBI:57643"/>
        <dbReference type="ChEBI" id="CHEBI:58608"/>
        <dbReference type="EC" id="3.1.4.4"/>
    </reaction>
</comment>
<dbReference type="SUPFAM" id="SSF56024">
    <property type="entry name" value="Phospholipase D/nuclease"/>
    <property type="match status" value="2"/>
</dbReference>
<accession>A0A941HV69</accession>
<dbReference type="PANTHER" id="PTHR18896:SF76">
    <property type="entry name" value="PHOSPHOLIPASE"/>
    <property type="match status" value="1"/>
</dbReference>
<evidence type="ECO:0000256" key="9">
    <source>
        <dbReference type="ARBA" id="ARBA00029594"/>
    </source>
</evidence>
<dbReference type="AlphaFoldDB" id="A0A941HV69"/>
<comment type="function">
    <text evidence="2">Could be a virulence factor.</text>
</comment>
<organism evidence="11 12">
    <name type="scientific">Phenylobacterium glaciei</name>
    <dbReference type="NCBI Taxonomy" id="2803784"/>
    <lineage>
        <taxon>Bacteria</taxon>
        <taxon>Pseudomonadati</taxon>
        <taxon>Pseudomonadota</taxon>
        <taxon>Alphaproteobacteria</taxon>
        <taxon>Caulobacterales</taxon>
        <taxon>Caulobacteraceae</taxon>
        <taxon>Phenylobacterium</taxon>
    </lineage>
</organism>
<keyword evidence="7" id="KW-0378">Hydrolase</keyword>
<dbReference type="InterPro" id="IPR015679">
    <property type="entry name" value="PLipase_D_fam"/>
</dbReference>
<dbReference type="InterPro" id="IPR001736">
    <property type="entry name" value="PLipase_D/transphosphatidylase"/>
</dbReference>
<dbReference type="EMBL" id="JAGSGD010000001">
    <property type="protein sequence ID" value="MBR7619444.1"/>
    <property type="molecule type" value="Genomic_DNA"/>
</dbReference>
<evidence type="ECO:0000256" key="6">
    <source>
        <dbReference type="ARBA" id="ARBA00022737"/>
    </source>
</evidence>
<dbReference type="Proteomes" id="UP000622580">
    <property type="component" value="Unassembled WGS sequence"/>
</dbReference>